<accession>A0A4D9E5K0</accession>
<reference evidence="1 2" key="1">
    <citation type="submission" date="2019-04" db="EMBL/GenBank/DDBJ databases">
        <title>Draft genome of the big-headed turtle Platysternon megacephalum.</title>
        <authorList>
            <person name="Gong S."/>
        </authorList>
    </citation>
    <scope>NUCLEOTIDE SEQUENCE [LARGE SCALE GENOMIC DNA]</scope>
    <source>
        <strain evidence="1">DO16091913</strain>
        <tissue evidence="1">Muscle</tissue>
    </source>
</reference>
<comment type="caution">
    <text evidence="1">The sequence shown here is derived from an EMBL/GenBank/DDBJ whole genome shotgun (WGS) entry which is preliminary data.</text>
</comment>
<keyword evidence="2" id="KW-1185">Reference proteome</keyword>
<dbReference type="Proteomes" id="UP000297703">
    <property type="component" value="Unassembled WGS sequence"/>
</dbReference>
<evidence type="ECO:0000313" key="1">
    <source>
        <dbReference type="EMBL" id="TFK02324.1"/>
    </source>
</evidence>
<proteinExistence type="predicted"/>
<organism evidence="1 2">
    <name type="scientific">Platysternon megacephalum</name>
    <name type="common">big-headed turtle</name>
    <dbReference type="NCBI Taxonomy" id="55544"/>
    <lineage>
        <taxon>Eukaryota</taxon>
        <taxon>Metazoa</taxon>
        <taxon>Chordata</taxon>
        <taxon>Craniata</taxon>
        <taxon>Vertebrata</taxon>
        <taxon>Euteleostomi</taxon>
        <taxon>Archelosauria</taxon>
        <taxon>Testudinata</taxon>
        <taxon>Testudines</taxon>
        <taxon>Cryptodira</taxon>
        <taxon>Durocryptodira</taxon>
        <taxon>Testudinoidea</taxon>
        <taxon>Platysternidae</taxon>
        <taxon>Platysternon</taxon>
    </lineage>
</organism>
<keyword evidence="1" id="KW-0675">Receptor</keyword>
<sequence length="120" mass="13589">MFTELLSFSEGIHYANWKAFLEQEECFLSPSLAVSSVWGLTGEWRGQEVLLLQILVSKWRPFDPSPRGSCMPPPPPGVHPLHPAARQLVKKPQYIVNKIVTEQPLLLLSIPVPRVASWLY</sequence>
<dbReference type="EMBL" id="QXTE01000195">
    <property type="protein sequence ID" value="TFK02324.1"/>
    <property type="molecule type" value="Genomic_DNA"/>
</dbReference>
<dbReference type="GO" id="GO:0016301">
    <property type="term" value="F:kinase activity"/>
    <property type="evidence" value="ECO:0007669"/>
    <property type="project" value="UniProtKB-KW"/>
</dbReference>
<dbReference type="AlphaFoldDB" id="A0A4D9E5K0"/>
<protein>
    <submittedName>
        <fullName evidence="1">Receptor-interacting serine/threonine-protein kinase 4</fullName>
    </submittedName>
</protein>
<name>A0A4D9E5K0_9SAUR</name>
<gene>
    <name evidence="1" type="ORF">DR999_PMT15400</name>
</gene>
<keyword evidence="1" id="KW-0808">Transferase</keyword>
<keyword evidence="1" id="KW-0418">Kinase</keyword>
<evidence type="ECO:0000313" key="2">
    <source>
        <dbReference type="Proteomes" id="UP000297703"/>
    </source>
</evidence>
<reference evidence="1 2" key="2">
    <citation type="submission" date="2019-04" db="EMBL/GenBank/DDBJ databases">
        <title>The genome sequence of big-headed turtle.</title>
        <authorList>
            <person name="Gong S."/>
        </authorList>
    </citation>
    <scope>NUCLEOTIDE SEQUENCE [LARGE SCALE GENOMIC DNA]</scope>
    <source>
        <strain evidence="1">DO16091913</strain>
        <tissue evidence="1">Muscle</tissue>
    </source>
</reference>